<name>A0ABU0ANX5_9BACI</name>
<proteinExistence type="inferred from homology"/>
<feature type="region of interest" description="Disordered" evidence="3">
    <location>
        <begin position="1056"/>
        <end position="1089"/>
    </location>
</feature>
<dbReference type="PANTHER" id="PTHR45527">
    <property type="entry name" value="NONRIBOSOMAL PEPTIDE SYNTHETASE"/>
    <property type="match status" value="1"/>
</dbReference>
<dbReference type="Proteomes" id="UP001238088">
    <property type="component" value="Unassembled WGS sequence"/>
</dbReference>
<organism evidence="5 6">
    <name type="scientific">Cytobacillus purgationiresistens</name>
    <dbReference type="NCBI Taxonomy" id="863449"/>
    <lineage>
        <taxon>Bacteria</taxon>
        <taxon>Bacillati</taxon>
        <taxon>Bacillota</taxon>
        <taxon>Bacilli</taxon>
        <taxon>Bacillales</taxon>
        <taxon>Bacillaceae</taxon>
        <taxon>Cytobacillus</taxon>
    </lineage>
</organism>
<sequence>MKRMTQTLYPLTNAQKRVWFIEKIYPNSGLMNLAGSVRFASKVDPALLSRAIQQFIEENESIENQVVQDIQQEEGVYQKLQAKDIPHDIPFLDFSGMSEPEKMAEAWIVETTSLPFQFNNSPLFQFAILQISETEIWLYLKTHHIISDGVSLHYTCNEIADLYLNLVRGELREISKKPLYTDMIEKEKRYIASKRYKSDKEYWLKNFENIPDSIFLKRSGVHKNTIESSRYEISLDRKLRDNIDQFCLENDVTPAAFFNACLYAYLYRISGKKDITLGQVTRNRTGIKEKSTFGMFVNIVPLRCKISPSDSFKDTCRHFSDKQRQMLRHQRFPYNHILSGLREKLHSVPQLFNISVEFQVLDFQRHKNLPYVIETHPCGSLEQEMVVHIKDRSDLGTYRVEFEYQSFLFNEGEINAWANRYMELIKDALAHPEQLIKELNLLPEPEAKQIIVDWNQTERDYRLDRTFVDLFHQQVKTSPHSVALEYKEVKLTYQELDKLSGRLATRLRYKGIGTESVVAIMLPRGLDLIVSIIGIQKAGGAYLAIDPNYPLERVTYMLKDSQSDILLTSAPFKERMSAFKGQIADIKGFQLNNDSLFMKAEKQYHRFPKPEHLAYLIYTSGSTGRPKGVMVEQRALSNLIYNTLDELNLNEKSRVLQNASCSFDTSVFEILPTFCSGGTLILESRDSLLPGKPLVDVIKEKEINMLTLTPSVLMKLSSYGDGKLNEKLPHLKTIKSAGEACPLEIAVYWSKNRRFVNGYGPAECAVWSTTGDFRGGENVDIGRPLNNITAFILDENQKVVPPGVNGEIYLGGASLARGYRNLPDLTDKAYVIVDFNREDAGKKRLYKTGDRARFLPDGRIEYLGRNDSQVKVRGQRVELSEIENVLEQHPLVKQAVAVSKDDEKSGKKIAAFIIPKSSTKTSASELRMYLQDRLPSFMVPGQFKFMTEMPISPHGKVDRQKLQYENIEMEEASCRNKPPVSKLEQTLTSIWSEALGIKAVGTEENFFDLGGDSFTLLWVHQKAQDMVDSSLTVMDMFRYPTIRSYAEHITLDKQQREEVSVKEQKEVTQLREKQRNRQKSLRKQWRVQK</sequence>
<dbReference type="Gene3D" id="2.30.38.10">
    <property type="entry name" value="Luciferase, Domain 3"/>
    <property type="match status" value="1"/>
</dbReference>
<feature type="compositionally biased region" description="Basic and acidic residues" evidence="3">
    <location>
        <begin position="1056"/>
        <end position="1075"/>
    </location>
</feature>
<comment type="similarity">
    <text evidence="2">Belongs to the ATP-dependent AMP-binding enzyme family.</text>
</comment>
<dbReference type="InterPro" id="IPR009081">
    <property type="entry name" value="PP-bd_ACP"/>
</dbReference>
<evidence type="ECO:0000256" key="1">
    <source>
        <dbReference type="ARBA" id="ARBA00001957"/>
    </source>
</evidence>
<dbReference type="Gene3D" id="3.40.50.980">
    <property type="match status" value="2"/>
</dbReference>
<dbReference type="InterPro" id="IPR036736">
    <property type="entry name" value="ACP-like_sf"/>
</dbReference>
<dbReference type="InterPro" id="IPR001242">
    <property type="entry name" value="Condensation_dom"/>
</dbReference>
<evidence type="ECO:0000313" key="6">
    <source>
        <dbReference type="Proteomes" id="UP001238088"/>
    </source>
</evidence>
<dbReference type="InterPro" id="IPR010071">
    <property type="entry name" value="AA_adenyl_dom"/>
</dbReference>
<dbReference type="PROSITE" id="PS00455">
    <property type="entry name" value="AMP_BINDING"/>
    <property type="match status" value="1"/>
</dbReference>
<evidence type="ECO:0000256" key="2">
    <source>
        <dbReference type="ARBA" id="ARBA00006432"/>
    </source>
</evidence>
<comment type="cofactor">
    <cofactor evidence="1">
        <name>pantetheine 4'-phosphate</name>
        <dbReference type="ChEBI" id="CHEBI:47942"/>
    </cofactor>
</comment>
<dbReference type="InterPro" id="IPR020845">
    <property type="entry name" value="AMP-binding_CS"/>
</dbReference>
<dbReference type="SUPFAM" id="SSF52777">
    <property type="entry name" value="CoA-dependent acyltransferases"/>
    <property type="match status" value="2"/>
</dbReference>
<dbReference type="Gene3D" id="1.10.1200.10">
    <property type="entry name" value="ACP-like"/>
    <property type="match status" value="1"/>
</dbReference>
<dbReference type="NCBIfam" id="TIGR01733">
    <property type="entry name" value="AA-adenyl-dom"/>
    <property type="match status" value="1"/>
</dbReference>
<evidence type="ECO:0000256" key="3">
    <source>
        <dbReference type="SAM" id="MobiDB-lite"/>
    </source>
</evidence>
<dbReference type="Pfam" id="PF00550">
    <property type="entry name" value="PP-binding"/>
    <property type="match status" value="1"/>
</dbReference>
<dbReference type="PROSITE" id="PS50075">
    <property type="entry name" value="CARRIER"/>
    <property type="match status" value="1"/>
</dbReference>
<dbReference type="CDD" id="cd05930">
    <property type="entry name" value="A_NRPS"/>
    <property type="match status" value="1"/>
</dbReference>
<dbReference type="Pfam" id="PF00501">
    <property type="entry name" value="AMP-binding"/>
    <property type="match status" value="1"/>
</dbReference>
<dbReference type="InterPro" id="IPR000873">
    <property type="entry name" value="AMP-dep_synth/lig_dom"/>
</dbReference>
<feature type="compositionally biased region" description="Basic residues" evidence="3">
    <location>
        <begin position="1076"/>
        <end position="1089"/>
    </location>
</feature>
<protein>
    <submittedName>
        <fullName evidence="5">Surfactin family lipopeptide synthetase A</fullName>
    </submittedName>
</protein>
<feature type="domain" description="Carrier" evidence="4">
    <location>
        <begin position="978"/>
        <end position="1053"/>
    </location>
</feature>
<evidence type="ECO:0000259" key="4">
    <source>
        <dbReference type="PROSITE" id="PS50075"/>
    </source>
</evidence>
<dbReference type="Gene3D" id="3.30.300.30">
    <property type="match status" value="1"/>
</dbReference>
<keyword evidence="6" id="KW-1185">Reference proteome</keyword>
<evidence type="ECO:0000313" key="5">
    <source>
        <dbReference type="EMBL" id="MDQ0272981.1"/>
    </source>
</evidence>
<dbReference type="Pfam" id="PF13193">
    <property type="entry name" value="AMP-binding_C"/>
    <property type="match status" value="1"/>
</dbReference>
<dbReference type="InterPro" id="IPR023213">
    <property type="entry name" value="CAT-like_dom_sf"/>
</dbReference>
<reference evidence="5 6" key="1">
    <citation type="submission" date="2023-07" db="EMBL/GenBank/DDBJ databases">
        <title>Genomic Encyclopedia of Type Strains, Phase IV (KMG-IV): sequencing the most valuable type-strain genomes for metagenomic binning, comparative biology and taxonomic classification.</title>
        <authorList>
            <person name="Goeker M."/>
        </authorList>
    </citation>
    <scope>NUCLEOTIDE SEQUENCE [LARGE SCALE GENOMIC DNA]</scope>
    <source>
        <strain evidence="5 6">DSM 23494</strain>
    </source>
</reference>
<dbReference type="Gene3D" id="3.30.559.10">
    <property type="entry name" value="Chloramphenicol acetyltransferase-like domain"/>
    <property type="match status" value="1"/>
</dbReference>
<dbReference type="SUPFAM" id="SSF47336">
    <property type="entry name" value="ACP-like"/>
    <property type="match status" value="1"/>
</dbReference>
<comment type="caution">
    <text evidence="5">The sequence shown here is derived from an EMBL/GenBank/DDBJ whole genome shotgun (WGS) entry which is preliminary data.</text>
</comment>
<gene>
    <name evidence="5" type="ORF">J2S17_004875</name>
</gene>
<dbReference type="PANTHER" id="PTHR45527:SF1">
    <property type="entry name" value="FATTY ACID SYNTHASE"/>
    <property type="match status" value="1"/>
</dbReference>
<dbReference type="Gene3D" id="3.30.559.30">
    <property type="entry name" value="Nonribosomal peptide synthetase, condensation domain"/>
    <property type="match status" value="1"/>
</dbReference>
<dbReference type="InterPro" id="IPR045851">
    <property type="entry name" value="AMP-bd_C_sf"/>
</dbReference>
<dbReference type="Pfam" id="PF00668">
    <property type="entry name" value="Condensation"/>
    <property type="match status" value="1"/>
</dbReference>
<dbReference type="EMBL" id="JAUSUB010000031">
    <property type="protein sequence ID" value="MDQ0272981.1"/>
    <property type="molecule type" value="Genomic_DNA"/>
</dbReference>
<accession>A0ABU0ANX5</accession>
<dbReference type="InterPro" id="IPR025110">
    <property type="entry name" value="AMP-bd_C"/>
</dbReference>
<dbReference type="SUPFAM" id="SSF56801">
    <property type="entry name" value="Acetyl-CoA synthetase-like"/>
    <property type="match status" value="1"/>
</dbReference>